<organism evidence="2 3">
    <name type="scientific">Vigna mungo</name>
    <name type="common">Black gram</name>
    <name type="synonym">Phaseolus mungo</name>
    <dbReference type="NCBI Taxonomy" id="3915"/>
    <lineage>
        <taxon>Eukaryota</taxon>
        <taxon>Viridiplantae</taxon>
        <taxon>Streptophyta</taxon>
        <taxon>Embryophyta</taxon>
        <taxon>Tracheophyta</taxon>
        <taxon>Spermatophyta</taxon>
        <taxon>Magnoliopsida</taxon>
        <taxon>eudicotyledons</taxon>
        <taxon>Gunneridae</taxon>
        <taxon>Pentapetalae</taxon>
        <taxon>rosids</taxon>
        <taxon>fabids</taxon>
        <taxon>Fabales</taxon>
        <taxon>Fabaceae</taxon>
        <taxon>Papilionoideae</taxon>
        <taxon>50 kb inversion clade</taxon>
        <taxon>NPAAA clade</taxon>
        <taxon>indigoferoid/millettioid clade</taxon>
        <taxon>Phaseoleae</taxon>
        <taxon>Vigna</taxon>
    </lineage>
</organism>
<sequence length="121" mass="13294">MSSPKAAVTQQPPPSSSRHQKVTPPQYSPSSREFVCLHRHHATVQPPWSAIFKPALRKKPTQQQKAPKPSCSTSAAKPPQDASATTCTSPTSTATNLREAQTRVTHFLHHLQPQPDLQDKT</sequence>
<evidence type="ECO:0000313" key="3">
    <source>
        <dbReference type="Proteomes" id="UP001374535"/>
    </source>
</evidence>
<dbReference type="EMBL" id="CP144700">
    <property type="protein sequence ID" value="WVZ25825.1"/>
    <property type="molecule type" value="Genomic_DNA"/>
</dbReference>
<protein>
    <submittedName>
        <fullName evidence="2">Uncharacterized protein</fullName>
    </submittedName>
</protein>
<feature type="compositionally biased region" description="Low complexity" evidence="1">
    <location>
        <begin position="82"/>
        <end position="94"/>
    </location>
</feature>
<feature type="region of interest" description="Disordered" evidence="1">
    <location>
        <begin position="46"/>
        <end position="94"/>
    </location>
</feature>
<dbReference type="Proteomes" id="UP001374535">
    <property type="component" value="Chromosome 1"/>
</dbReference>
<keyword evidence="3" id="KW-1185">Reference proteome</keyword>
<feature type="region of interest" description="Disordered" evidence="1">
    <location>
        <begin position="1"/>
        <end position="32"/>
    </location>
</feature>
<proteinExistence type="predicted"/>
<accession>A0AAQ3PE42</accession>
<dbReference type="AlphaFoldDB" id="A0AAQ3PE42"/>
<evidence type="ECO:0000256" key="1">
    <source>
        <dbReference type="SAM" id="MobiDB-lite"/>
    </source>
</evidence>
<feature type="region of interest" description="Disordered" evidence="1">
    <location>
        <begin position="102"/>
        <end position="121"/>
    </location>
</feature>
<name>A0AAQ3PE42_VIGMU</name>
<evidence type="ECO:0000313" key="2">
    <source>
        <dbReference type="EMBL" id="WVZ25825.1"/>
    </source>
</evidence>
<gene>
    <name evidence="2" type="ORF">V8G54_004369</name>
</gene>
<reference evidence="2 3" key="1">
    <citation type="journal article" date="2023" name="Life. Sci Alliance">
        <title>Evolutionary insights into 3D genome organization and epigenetic landscape of Vigna mungo.</title>
        <authorList>
            <person name="Junaid A."/>
            <person name="Singh B."/>
            <person name="Bhatia S."/>
        </authorList>
    </citation>
    <scope>NUCLEOTIDE SEQUENCE [LARGE SCALE GENOMIC DNA]</scope>
    <source>
        <strain evidence="2">Urdbean</strain>
    </source>
</reference>